<comment type="caution">
    <text evidence="10">The sequence shown here is derived from an EMBL/GenBank/DDBJ whole genome shotgun (WGS) entry which is preliminary data.</text>
</comment>
<dbReference type="Gene3D" id="1.10.1740.10">
    <property type="match status" value="1"/>
</dbReference>
<comment type="similarity">
    <text evidence="1 6">Belongs to the sigma-70 factor family. ECF subfamily.</text>
</comment>
<dbReference type="Proteomes" id="UP001595847">
    <property type="component" value="Unassembled WGS sequence"/>
</dbReference>
<evidence type="ECO:0000259" key="9">
    <source>
        <dbReference type="Pfam" id="PF08281"/>
    </source>
</evidence>
<feature type="region of interest" description="Disordered" evidence="7">
    <location>
        <begin position="181"/>
        <end position="202"/>
    </location>
</feature>
<gene>
    <name evidence="10" type="ORF">ACFOVU_25905</name>
</gene>
<keyword evidence="2 6" id="KW-0805">Transcription regulation</keyword>
<organism evidence="10 11">
    <name type="scientific">Nocardiopsis sediminis</name>
    <dbReference type="NCBI Taxonomy" id="1778267"/>
    <lineage>
        <taxon>Bacteria</taxon>
        <taxon>Bacillati</taxon>
        <taxon>Actinomycetota</taxon>
        <taxon>Actinomycetes</taxon>
        <taxon>Streptosporangiales</taxon>
        <taxon>Nocardiopsidaceae</taxon>
        <taxon>Nocardiopsis</taxon>
    </lineage>
</organism>
<dbReference type="Gene3D" id="1.10.10.10">
    <property type="entry name" value="Winged helix-like DNA-binding domain superfamily/Winged helix DNA-binding domain"/>
    <property type="match status" value="1"/>
</dbReference>
<dbReference type="InterPro" id="IPR007627">
    <property type="entry name" value="RNA_pol_sigma70_r2"/>
</dbReference>
<dbReference type="InterPro" id="IPR013249">
    <property type="entry name" value="RNA_pol_sigma70_r4_t2"/>
</dbReference>
<feature type="compositionally biased region" description="Low complexity" evidence="7">
    <location>
        <begin position="181"/>
        <end position="192"/>
    </location>
</feature>
<dbReference type="PROSITE" id="PS01063">
    <property type="entry name" value="SIGMA70_ECF"/>
    <property type="match status" value="1"/>
</dbReference>
<dbReference type="InterPro" id="IPR039425">
    <property type="entry name" value="RNA_pol_sigma-70-like"/>
</dbReference>
<dbReference type="InterPro" id="IPR013324">
    <property type="entry name" value="RNA_pol_sigma_r3/r4-like"/>
</dbReference>
<evidence type="ECO:0000256" key="6">
    <source>
        <dbReference type="RuleBase" id="RU000716"/>
    </source>
</evidence>
<dbReference type="NCBIfam" id="TIGR02937">
    <property type="entry name" value="sigma70-ECF"/>
    <property type="match status" value="1"/>
</dbReference>
<dbReference type="InterPro" id="IPR014284">
    <property type="entry name" value="RNA_pol_sigma-70_dom"/>
</dbReference>
<evidence type="ECO:0000313" key="10">
    <source>
        <dbReference type="EMBL" id="MFC3999372.1"/>
    </source>
</evidence>
<accession>A0ABV8FX89</accession>
<dbReference type="InterPro" id="IPR036388">
    <property type="entry name" value="WH-like_DNA-bd_sf"/>
</dbReference>
<dbReference type="PANTHER" id="PTHR43133">
    <property type="entry name" value="RNA POLYMERASE ECF-TYPE SIGMA FACTO"/>
    <property type="match status" value="1"/>
</dbReference>
<dbReference type="RefSeq" id="WP_378537772.1">
    <property type="nucleotide sequence ID" value="NZ_JBHSBH010000015.1"/>
</dbReference>
<keyword evidence="5 6" id="KW-0804">Transcription</keyword>
<dbReference type="Pfam" id="PF04542">
    <property type="entry name" value="Sigma70_r2"/>
    <property type="match status" value="1"/>
</dbReference>
<dbReference type="EMBL" id="JBHSBH010000015">
    <property type="protein sequence ID" value="MFC3999372.1"/>
    <property type="molecule type" value="Genomic_DNA"/>
</dbReference>
<dbReference type="Pfam" id="PF08281">
    <property type="entry name" value="Sigma70_r4_2"/>
    <property type="match status" value="1"/>
</dbReference>
<evidence type="ECO:0000256" key="3">
    <source>
        <dbReference type="ARBA" id="ARBA00023082"/>
    </source>
</evidence>
<evidence type="ECO:0000313" key="11">
    <source>
        <dbReference type="Proteomes" id="UP001595847"/>
    </source>
</evidence>
<evidence type="ECO:0000256" key="2">
    <source>
        <dbReference type="ARBA" id="ARBA00023015"/>
    </source>
</evidence>
<keyword evidence="4 6" id="KW-0238">DNA-binding</keyword>
<dbReference type="InterPro" id="IPR000838">
    <property type="entry name" value="RNA_pol_sigma70_ECF_CS"/>
</dbReference>
<dbReference type="CDD" id="cd06171">
    <property type="entry name" value="Sigma70_r4"/>
    <property type="match status" value="1"/>
</dbReference>
<keyword evidence="11" id="KW-1185">Reference proteome</keyword>
<evidence type="ECO:0000256" key="4">
    <source>
        <dbReference type="ARBA" id="ARBA00023125"/>
    </source>
</evidence>
<feature type="domain" description="RNA polymerase sigma-70 region 2" evidence="8">
    <location>
        <begin position="24"/>
        <end position="89"/>
    </location>
</feature>
<proteinExistence type="inferred from homology"/>
<dbReference type="SUPFAM" id="SSF88946">
    <property type="entry name" value="Sigma2 domain of RNA polymerase sigma factors"/>
    <property type="match status" value="1"/>
</dbReference>
<evidence type="ECO:0000256" key="7">
    <source>
        <dbReference type="SAM" id="MobiDB-lite"/>
    </source>
</evidence>
<feature type="domain" description="RNA polymerase sigma factor 70 region 4 type 2" evidence="9">
    <location>
        <begin position="120"/>
        <end position="172"/>
    </location>
</feature>
<name>A0ABV8FX89_9ACTN</name>
<evidence type="ECO:0000259" key="8">
    <source>
        <dbReference type="Pfam" id="PF04542"/>
    </source>
</evidence>
<keyword evidence="3 6" id="KW-0731">Sigma factor</keyword>
<protein>
    <recommendedName>
        <fullName evidence="6">RNA polymerase sigma factor</fullName>
    </recommendedName>
</protein>
<dbReference type="SUPFAM" id="SSF88659">
    <property type="entry name" value="Sigma3 and sigma4 domains of RNA polymerase sigma factors"/>
    <property type="match status" value="1"/>
</dbReference>
<dbReference type="InterPro" id="IPR013325">
    <property type="entry name" value="RNA_pol_sigma_r2"/>
</dbReference>
<dbReference type="PANTHER" id="PTHR43133:SF61">
    <property type="entry name" value="ECF RNA POLYMERASE SIGMA FACTOR SIGC"/>
    <property type="match status" value="1"/>
</dbReference>
<evidence type="ECO:0000256" key="1">
    <source>
        <dbReference type="ARBA" id="ARBA00010641"/>
    </source>
</evidence>
<sequence length="202" mass="22308">MDDAELTLLAIAAREGADDAFERLVAETRADVARFIGRMTPSPVVEDVLQETYIRAMSGLPRFGARSSARTWLLSIARHTVVDRYRSLAARPKASGLPDREWDTVQSRLPGHGARFDEHVALLDLLARLSGERRTAFVLTQLDGYSYQEVAEMTAVPVGTVRSRVARARADLVRALRGAERPAPGRSAAGRAVRMRREPARC</sequence>
<reference evidence="11" key="1">
    <citation type="journal article" date="2019" name="Int. J. Syst. Evol. Microbiol.">
        <title>The Global Catalogue of Microorganisms (GCM) 10K type strain sequencing project: providing services to taxonomists for standard genome sequencing and annotation.</title>
        <authorList>
            <consortium name="The Broad Institute Genomics Platform"/>
            <consortium name="The Broad Institute Genome Sequencing Center for Infectious Disease"/>
            <person name="Wu L."/>
            <person name="Ma J."/>
        </authorList>
    </citation>
    <scope>NUCLEOTIDE SEQUENCE [LARGE SCALE GENOMIC DNA]</scope>
    <source>
        <strain evidence="11">TBRC 1826</strain>
    </source>
</reference>
<evidence type="ECO:0000256" key="5">
    <source>
        <dbReference type="ARBA" id="ARBA00023163"/>
    </source>
</evidence>